<name>A0A9J6EZ49_RHIMP</name>
<keyword evidence="3" id="KW-1185">Reference proteome</keyword>
<comment type="caution">
    <text evidence="2">The sequence shown here is derived from an EMBL/GenBank/DDBJ whole genome shotgun (WGS) entry which is preliminary data.</text>
</comment>
<accession>A0A9J6EZ49</accession>
<dbReference type="VEuPathDB" id="VectorBase:LOC119173364"/>
<dbReference type="EMBL" id="JABSTU010000001">
    <property type="protein sequence ID" value="KAH8039469.1"/>
    <property type="molecule type" value="Genomic_DNA"/>
</dbReference>
<organism evidence="2 3">
    <name type="scientific">Rhipicephalus microplus</name>
    <name type="common">Cattle tick</name>
    <name type="synonym">Boophilus microplus</name>
    <dbReference type="NCBI Taxonomy" id="6941"/>
    <lineage>
        <taxon>Eukaryota</taxon>
        <taxon>Metazoa</taxon>
        <taxon>Ecdysozoa</taxon>
        <taxon>Arthropoda</taxon>
        <taxon>Chelicerata</taxon>
        <taxon>Arachnida</taxon>
        <taxon>Acari</taxon>
        <taxon>Parasitiformes</taxon>
        <taxon>Ixodida</taxon>
        <taxon>Ixodoidea</taxon>
        <taxon>Ixodidae</taxon>
        <taxon>Rhipicephalinae</taxon>
        <taxon>Rhipicephalus</taxon>
        <taxon>Boophilus</taxon>
    </lineage>
</organism>
<reference evidence="2" key="2">
    <citation type="submission" date="2021-09" db="EMBL/GenBank/DDBJ databases">
        <authorList>
            <person name="Jia N."/>
            <person name="Wang J."/>
            <person name="Shi W."/>
            <person name="Du L."/>
            <person name="Sun Y."/>
            <person name="Zhan W."/>
            <person name="Jiang J."/>
            <person name="Wang Q."/>
            <person name="Zhang B."/>
            <person name="Ji P."/>
            <person name="Sakyi L.B."/>
            <person name="Cui X."/>
            <person name="Yuan T."/>
            <person name="Jiang B."/>
            <person name="Yang W."/>
            <person name="Lam T.T.-Y."/>
            <person name="Chang Q."/>
            <person name="Ding S."/>
            <person name="Wang X."/>
            <person name="Zhu J."/>
            <person name="Ruan X."/>
            <person name="Zhao L."/>
            <person name="Wei J."/>
            <person name="Que T."/>
            <person name="Du C."/>
            <person name="Cheng J."/>
            <person name="Dai P."/>
            <person name="Han X."/>
            <person name="Huang E."/>
            <person name="Gao Y."/>
            <person name="Liu J."/>
            <person name="Shao H."/>
            <person name="Ye R."/>
            <person name="Li L."/>
            <person name="Wei W."/>
            <person name="Wang X."/>
            <person name="Wang C."/>
            <person name="Huo Q."/>
            <person name="Li W."/>
            <person name="Guo W."/>
            <person name="Chen H."/>
            <person name="Chen S."/>
            <person name="Zhou L."/>
            <person name="Zhou L."/>
            <person name="Ni X."/>
            <person name="Tian J."/>
            <person name="Zhou Y."/>
            <person name="Sheng Y."/>
            <person name="Liu T."/>
            <person name="Pan Y."/>
            <person name="Xia L."/>
            <person name="Li J."/>
            <person name="Zhao F."/>
            <person name="Cao W."/>
        </authorList>
    </citation>
    <scope>NUCLEOTIDE SEQUENCE</scope>
    <source>
        <strain evidence="2">Rmic-2018</strain>
        <tissue evidence="2">Larvae</tissue>
    </source>
</reference>
<dbReference type="AlphaFoldDB" id="A0A9J6EZ49"/>
<feature type="region of interest" description="Disordered" evidence="1">
    <location>
        <begin position="1"/>
        <end position="36"/>
    </location>
</feature>
<dbReference type="Proteomes" id="UP000821866">
    <property type="component" value="Chromosome 1"/>
</dbReference>
<protein>
    <submittedName>
        <fullName evidence="2">Uncharacterized protein</fullName>
    </submittedName>
</protein>
<proteinExistence type="predicted"/>
<evidence type="ECO:0000313" key="3">
    <source>
        <dbReference type="Proteomes" id="UP000821866"/>
    </source>
</evidence>
<sequence>MRHLTRGLGPSKAEDRLEERVQQCRTLEKSSNEAQVKLESQVRSWQDKLAAAELQAQRLSQELEQTRELLAEERRLRDAQSQDLDSEASERERQLVNARAEMERLKAEFDTHREDLARQITETKEKEAHAVEELRREMESQIGVVNELRQLLSRAEEDRQTLAERNTLLEQQLTQASAAQQKVCTNFAYLLII</sequence>
<evidence type="ECO:0000256" key="1">
    <source>
        <dbReference type="SAM" id="MobiDB-lite"/>
    </source>
</evidence>
<reference evidence="2" key="1">
    <citation type="journal article" date="2020" name="Cell">
        <title>Large-Scale Comparative Analyses of Tick Genomes Elucidate Their Genetic Diversity and Vector Capacities.</title>
        <authorList>
            <consortium name="Tick Genome and Microbiome Consortium (TIGMIC)"/>
            <person name="Jia N."/>
            <person name="Wang J."/>
            <person name="Shi W."/>
            <person name="Du L."/>
            <person name="Sun Y."/>
            <person name="Zhan W."/>
            <person name="Jiang J.F."/>
            <person name="Wang Q."/>
            <person name="Zhang B."/>
            <person name="Ji P."/>
            <person name="Bell-Sakyi L."/>
            <person name="Cui X.M."/>
            <person name="Yuan T.T."/>
            <person name="Jiang B.G."/>
            <person name="Yang W.F."/>
            <person name="Lam T.T."/>
            <person name="Chang Q.C."/>
            <person name="Ding S.J."/>
            <person name="Wang X.J."/>
            <person name="Zhu J.G."/>
            <person name="Ruan X.D."/>
            <person name="Zhao L."/>
            <person name="Wei J.T."/>
            <person name="Ye R.Z."/>
            <person name="Que T.C."/>
            <person name="Du C.H."/>
            <person name="Zhou Y.H."/>
            <person name="Cheng J.X."/>
            <person name="Dai P.F."/>
            <person name="Guo W.B."/>
            <person name="Han X.H."/>
            <person name="Huang E.J."/>
            <person name="Li L.F."/>
            <person name="Wei W."/>
            <person name="Gao Y.C."/>
            <person name="Liu J.Z."/>
            <person name="Shao H.Z."/>
            <person name="Wang X."/>
            <person name="Wang C.C."/>
            <person name="Yang T.C."/>
            <person name="Huo Q.B."/>
            <person name="Li W."/>
            <person name="Chen H.Y."/>
            <person name="Chen S.E."/>
            <person name="Zhou L.G."/>
            <person name="Ni X.B."/>
            <person name="Tian J.H."/>
            <person name="Sheng Y."/>
            <person name="Liu T."/>
            <person name="Pan Y.S."/>
            <person name="Xia L.Y."/>
            <person name="Li J."/>
            <person name="Zhao F."/>
            <person name="Cao W.C."/>
        </authorList>
    </citation>
    <scope>NUCLEOTIDE SEQUENCE</scope>
    <source>
        <strain evidence="2">Rmic-2018</strain>
    </source>
</reference>
<evidence type="ECO:0000313" key="2">
    <source>
        <dbReference type="EMBL" id="KAH8039469.1"/>
    </source>
</evidence>
<gene>
    <name evidence="2" type="ORF">HPB51_007347</name>
</gene>
<feature type="compositionally biased region" description="Basic and acidic residues" evidence="1">
    <location>
        <begin position="12"/>
        <end position="31"/>
    </location>
</feature>